<accession>H8I5A8</accession>
<dbReference type="PANTHER" id="PTHR36445">
    <property type="entry name" value="GTP CYCLOHYDROLASE MPTA"/>
    <property type="match status" value="1"/>
</dbReference>
<gene>
    <name evidence="6" type="primary">mptA-1</name>
    <name evidence="4" type="synonym">mptA</name>
    <name evidence="6" type="ordered locus">Mtc_0027</name>
</gene>
<dbReference type="InterPro" id="IPR003801">
    <property type="entry name" value="GTP_cyclohydrolase_FolE2/MptA"/>
</dbReference>
<keyword evidence="1 4" id="KW-0479">Metal-binding</keyword>
<dbReference type="GeneID" id="11970786"/>
<dbReference type="InterPro" id="IPR022840">
    <property type="entry name" value="GTP_cyclohydrolase_MptA"/>
</dbReference>
<keyword evidence="2 4" id="KW-0378">Hydrolase</keyword>
<dbReference type="HOGENOM" id="CLU_062816_1_0_2"/>
<dbReference type="NCBIfam" id="TIGR00294">
    <property type="entry name" value="GTP cyclohydrolase MptA"/>
    <property type="match status" value="1"/>
</dbReference>
<dbReference type="Pfam" id="PF02649">
    <property type="entry name" value="GCHY-1"/>
    <property type="match status" value="1"/>
</dbReference>
<name>H8I5A8_METCZ</name>
<dbReference type="GO" id="GO:2001118">
    <property type="term" value="P:tetrahydromethanopterin biosynthetic process"/>
    <property type="evidence" value="ECO:0007669"/>
    <property type="project" value="UniProtKB-UniRule"/>
</dbReference>
<comment type="function">
    <text evidence="4">Converts GTP to 7,8-dihydro-D-neopterin 2',3'-cyclic phosphate, the first intermediate in the biosynthesis of coenzyme methanopterin.</text>
</comment>
<dbReference type="EMBL" id="CP003243">
    <property type="protein sequence ID" value="AFC98802.1"/>
    <property type="molecule type" value="Genomic_DNA"/>
</dbReference>
<dbReference type="OrthoDB" id="53087at2157"/>
<comment type="similarity">
    <text evidence="4">Belongs to the GTP cyclohydrolase IV family.</text>
</comment>
<reference evidence="6 7" key="1">
    <citation type="journal article" date="2012" name="J. Bacteriol.">
        <title>Complete genome sequence of a thermophilic methanogen, Methanocella conradii HZ254, isolated from Chinese rice field soil.</title>
        <authorList>
            <person name="Lu Z."/>
            <person name="Lu Y."/>
        </authorList>
    </citation>
    <scope>NUCLEOTIDE SEQUENCE [LARGE SCALE GENOMIC DNA]</scope>
    <source>
        <strain evidence="7">DSM 24694 / JCM 17849 / CGMCC 1.5162 / HZ254</strain>
    </source>
</reference>
<dbReference type="Gene3D" id="3.10.270.10">
    <property type="entry name" value="Urate Oxidase"/>
    <property type="match status" value="1"/>
</dbReference>
<comment type="cofactor">
    <cofactor evidence="4">
        <name>Fe(2+)</name>
        <dbReference type="ChEBI" id="CHEBI:29033"/>
    </cofactor>
    <text evidence="4">Binds 1 Fe(2+) ion per subunit.</text>
</comment>
<evidence type="ECO:0000256" key="2">
    <source>
        <dbReference type="ARBA" id="ARBA00022801"/>
    </source>
</evidence>
<dbReference type="PANTHER" id="PTHR36445:SF1">
    <property type="entry name" value="GTP CYCLOHYDROLASE MPTA"/>
    <property type="match status" value="1"/>
</dbReference>
<proteinExistence type="inferred from homology"/>
<dbReference type="UniPathway" id="UPA00065"/>
<dbReference type="RefSeq" id="WP_014404641.1">
    <property type="nucleotide sequence ID" value="NC_017034.1"/>
</dbReference>
<organism evidence="6 7">
    <name type="scientific">Methanocella conradii (strain DSM 24694 / JCM 17849 / CGMCC 1.5162 / HZ254)</name>
    <dbReference type="NCBI Taxonomy" id="1041930"/>
    <lineage>
        <taxon>Archaea</taxon>
        <taxon>Methanobacteriati</taxon>
        <taxon>Methanobacteriota</taxon>
        <taxon>Stenosarchaea group</taxon>
        <taxon>Methanomicrobia</taxon>
        <taxon>Methanocellales</taxon>
        <taxon>Methanocellaceae</taxon>
        <taxon>Methanocella</taxon>
    </lineage>
</organism>
<dbReference type="GO" id="GO:0044682">
    <property type="term" value="F:GTP cyclohydrolase IV activity"/>
    <property type="evidence" value="ECO:0007669"/>
    <property type="project" value="UniProtKB-UniRule"/>
</dbReference>
<dbReference type="eggNOG" id="arCOG04301">
    <property type="taxonomic scope" value="Archaea"/>
</dbReference>
<comment type="pathway">
    <text evidence="4">Cofactor biosynthesis; 5,6,7,8-tetrahydromethanopterin biosynthesis.</text>
</comment>
<dbReference type="STRING" id="1041930.Mtc_0027"/>
<evidence type="ECO:0000313" key="6">
    <source>
        <dbReference type="EMBL" id="AFC98802.1"/>
    </source>
</evidence>
<comment type="catalytic activity">
    <reaction evidence="4">
        <text>GTP + H2O = 7,8-dihydroneopterin 2',3'-cyclic phosphate + formate + diphosphate + H(+)</text>
        <dbReference type="Rhea" id="RHEA:25860"/>
        <dbReference type="ChEBI" id="CHEBI:15377"/>
        <dbReference type="ChEBI" id="CHEBI:15378"/>
        <dbReference type="ChEBI" id="CHEBI:15740"/>
        <dbReference type="ChEBI" id="CHEBI:33019"/>
        <dbReference type="ChEBI" id="CHEBI:37565"/>
        <dbReference type="ChEBI" id="CHEBI:58854"/>
        <dbReference type="EC" id="3.5.4.39"/>
    </reaction>
</comment>
<dbReference type="KEGG" id="mez:Mtc_0027"/>
<comment type="subunit">
    <text evidence="4">Homodimer.</text>
</comment>
<dbReference type="GO" id="GO:0005506">
    <property type="term" value="F:iron ion binding"/>
    <property type="evidence" value="ECO:0007669"/>
    <property type="project" value="UniProtKB-UniRule"/>
</dbReference>
<dbReference type="GO" id="GO:0003934">
    <property type="term" value="F:GTP cyclohydrolase I activity"/>
    <property type="evidence" value="ECO:0007669"/>
    <property type="project" value="InterPro"/>
</dbReference>
<dbReference type="AlphaFoldDB" id="H8I5A8"/>
<feature type="site" description="May be catalytically important" evidence="4">
    <location>
        <position position="155"/>
    </location>
</feature>
<sequence length="336" mass="37654">MLPDVQAGNPDVRLSLTKVGITDVKKMVEIYRGSKRPIILIPTFDIFVDLPSNRKGANLSRNLEVIDKVLEDAIKEPVYAIEDLCVDVSKELLAKHEYASRAEVSMRGEYMMKRRSPVTDMECQEVYDICADAVAVKGGLISKGIGARVIAMTACPCAQDIMKAQAEQKLRKLGIAQDLIDEFLADMPMPTHNQRGIGSIKIEFSDHRDGENRRISIESIIDIIEQSMSCQVFELLKRQDEEYVVRTAHQNPKFVEDCVRAMAKNLVQRFPDLSDDTTITIKQVNEESIHRHNAFAERIATFGELKKEVNGRALVKARPEPSKHVGAKAGHKKAKA</sequence>
<evidence type="ECO:0000256" key="4">
    <source>
        <dbReference type="HAMAP-Rule" id="MF_01527"/>
    </source>
</evidence>
<dbReference type="EC" id="3.5.4.39" evidence="4 5"/>
<evidence type="ECO:0000256" key="1">
    <source>
        <dbReference type="ARBA" id="ARBA00022723"/>
    </source>
</evidence>
<keyword evidence="3 4" id="KW-0408">Iron</keyword>
<dbReference type="Proteomes" id="UP000005233">
    <property type="component" value="Chromosome"/>
</dbReference>
<evidence type="ECO:0000256" key="5">
    <source>
        <dbReference type="NCBIfam" id="TIGR00294"/>
    </source>
</evidence>
<dbReference type="HAMAP" id="MF_01527_A">
    <property type="entry name" value="GTP_cyclohydrol_A"/>
    <property type="match status" value="1"/>
</dbReference>
<evidence type="ECO:0000256" key="3">
    <source>
        <dbReference type="ARBA" id="ARBA00023004"/>
    </source>
</evidence>
<protein>
    <recommendedName>
        <fullName evidence="4 5">GTP cyclohydrolase MptA</fullName>
        <ecNumber evidence="4 5">3.5.4.39</ecNumber>
    </recommendedName>
    <alternativeName>
        <fullName evidence="4">GTP cyclohydrolase IV</fullName>
    </alternativeName>
</protein>
<evidence type="ECO:0000313" key="7">
    <source>
        <dbReference type="Proteomes" id="UP000005233"/>
    </source>
</evidence>
<keyword evidence="7" id="KW-1185">Reference proteome</keyword>